<dbReference type="InterPro" id="IPR011344">
    <property type="entry name" value="ssDNA-bd"/>
</dbReference>
<sequence length="120" mass="13462">MKQVGDAKVASFSLGVTERGYTKKDGTKVEDRTDWFNCQAWRGQAEVIEKFVKKGDKLYVEGRMTSRRYNKDGVEKTAWDVNVSYVELLTPKGTTQQPDSPIAAQPTAEPQQSGNDDLPF</sequence>
<dbReference type="InterPro" id="IPR000424">
    <property type="entry name" value="Primosome_PriB/ssb"/>
</dbReference>
<reference evidence="3" key="1">
    <citation type="journal article" date="2012" name="PLoS ONE">
        <title>Gene sets for utilization of primary and secondary nutrition supplies in the distal gut of endangered iberian lynx.</title>
        <authorList>
            <person name="Alcaide M."/>
            <person name="Messina E."/>
            <person name="Richter M."/>
            <person name="Bargiela R."/>
            <person name="Peplies J."/>
            <person name="Huws S.A."/>
            <person name="Newbold C.J."/>
            <person name="Golyshin P.N."/>
            <person name="Simon M.A."/>
            <person name="Lopez G."/>
            <person name="Yakimov M.M."/>
            <person name="Ferrer M."/>
        </authorList>
    </citation>
    <scope>NUCLEOTIDE SEQUENCE</scope>
</reference>
<feature type="compositionally biased region" description="Polar residues" evidence="2">
    <location>
        <begin position="108"/>
        <end position="120"/>
    </location>
</feature>
<dbReference type="PANTHER" id="PTHR10302">
    <property type="entry name" value="SINGLE-STRANDED DNA-BINDING PROTEIN"/>
    <property type="match status" value="1"/>
</dbReference>
<proteinExistence type="predicted"/>
<evidence type="ECO:0000313" key="3">
    <source>
        <dbReference type="EMBL" id="EJW89656.1"/>
    </source>
</evidence>
<dbReference type="EMBL" id="AMCI01009345">
    <property type="protein sequence ID" value="EJW89656.1"/>
    <property type="molecule type" value="Genomic_DNA"/>
</dbReference>
<dbReference type="InterPro" id="IPR012340">
    <property type="entry name" value="NA-bd_OB-fold"/>
</dbReference>
<gene>
    <name evidence="3" type="ORF">EVA_22256</name>
</gene>
<dbReference type="PANTHER" id="PTHR10302:SF27">
    <property type="entry name" value="SINGLE-STRANDED DNA-BINDING PROTEIN"/>
    <property type="match status" value="1"/>
</dbReference>
<comment type="caution">
    <text evidence="3">The sequence shown here is derived from an EMBL/GenBank/DDBJ whole genome shotgun (WGS) entry which is preliminary data.</text>
</comment>
<evidence type="ECO:0000256" key="2">
    <source>
        <dbReference type="SAM" id="MobiDB-lite"/>
    </source>
</evidence>
<dbReference type="SUPFAM" id="SSF50249">
    <property type="entry name" value="Nucleic acid-binding proteins"/>
    <property type="match status" value="1"/>
</dbReference>
<name>J9F429_9ZZZZ</name>
<feature type="region of interest" description="Disordered" evidence="2">
    <location>
        <begin position="90"/>
        <end position="120"/>
    </location>
</feature>
<accession>J9F429</accession>
<dbReference type="CDD" id="cd04496">
    <property type="entry name" value="SSB_OBF"/>
    <property type="match status" value="1"/>
</dbReference>
<keyword evidence="1" id="KW-0238">DNA-binding</keyword>
<organism evidence="3">
    <name type="scientific">gut metagenome</name>
    <dbReference type="NCBI Taxonomy" id="749906"/>
    <lineage>
        <taxon>unclassified sequences</taxon>
        <taxon>metagenomes</taxon>
        <taxon>organismal metagenomes</taxon>
    </lineage>
</organism>
<dbReference type="GO" id="GO:0006260">
    <property type="term" value="P:DNA replication"/>
    <property type="evidence" value="ECO:0007669"/>
    <property type="project" value="InterPro"/>
</dbReference>
<protein>
    <submittedName>
        <fullName evidence="3">Single-strand binding family protein</fullName>
    </submittedName>
</protein>
<dbReference type="AlphaFoldDB" id="J9F429"/>
<dbReference type="GO" id="GO:0003697">
    <property type="term" value="F:single-stranded DNA binding"/>
    <property type="evidence" value="ECO:0007669"/>
    <property type="project" value="InterPro"/>
</dbReference>
<dbReference type="NCBIfam" id="TIGR00621">
    <property type="entry name" value="ssb"/>
    <property type="match status" value="1"/>
</dbReference>
<dbReference type="Pfam" id="PF00436">
    <property type="entry name" value="SSB"/>
    <property type="match status" value="1"/>
</dbReference>
<dbReference type="PIRSF" id="PIRSF002070">
    <property type="entry name" value="SSB"/>
    <property type="match status" value="1"/>
</dbReference>
<dbReference type="PROSITE" id="PS50935">
    <property type="entry name" value="SSB"/>
    <property type="match status" value="1"/>
</dbReference>
<dbReference type="Gene3D" id="2.40.50.140">
    <property type="entry name" value="Nucleic acid-binding proteins"/>
    <property type="match status" value="1"/>
</dbReference>
<dbReference type="GO" id="GO:0009295">
    <property type="term" value="C:nucleoid"/>
    <property type="evidence" value="ECO:0007669"/>
    <property type="project" value="TreeGrafter"/>
</dbReference>
<evidence type="ECO:0000256" key="1">
    <source>
        <dbReference type="ARBA" id="ARBA00023125"/>
    </source>
</evidence>